<dbReference type="EMBL" id="LXQA010044256">
    <property type="protein sequence ID" value="MCI00793.1"/>
    <property type="molecule type" value="Genomic_DNA"/>
</dbReference>
<protein>
    <submittedName>
        <fullName evidence="2">Uncharacterized protein</fullName>
    </submittedName>
</protein>
<comment type="caution">
    <text evidence="2">The sequence shown here is derived from an EMBL/GenBank/DDBJ whole genome shotgun (WGS) entry which is preliminary data.</text>
</comment>
<feature type="region of interest" description="Disordered" evidence="1">
    <location>
        <begin position="78"/>
        <end position="120"/>
    </location>
</feature>
<name>A0A392NLW2_9FABA</name>
<proteinExistence type="predicted"/>
<sequence length="120" mass="13976">MMRSFFVQVSVPISVVMKKLQEYALADSVSRVKEVVPKRMALIGWTWTHPPVGWVRLNTDGSCRDGVTIDSILKTNEINSESRRNSPMVASRLQGSRSHHREPRLHRDKLERRVRTRRRL</sequence>
<keyword evidence="3" id="KW-1185">Reference proteome</keyword>
<evidence type="ECO:0000313" key="3">
    <source>
        <dbReference type="Proteomes" id="UP000265520"/>
    </source>
</evidence>
<accession>A0A392NLW2</accession>
<feature type="non-terminal residue" evidence="2">
    <location>
        <position position="120"/>
    </location>
</feature>
<evidence type="ECO:0000256" key="1">
    <source>
        <dbReference type="SAM" id="MobiDB-lite"/>
    </source>
</evidence>
<reference evidence="2 3" key="1">
    <citation type="journal article" date="2018" name="Front. Plant Sci.">
        <title>Red Clover (Trifolium pratense) and Zigzag Clover (T. medium) - A Picture of Genomic Similarities and Differences.</title>
        <authorList>
            <person name="Dluhosova J."/>
            <person name="Istvanek J."/>
            <person name="Nedelnik J."/>
            <person name="Repkova J."/>
        </authorList>
    </citation>
    <scope>NUCLEOTIDE SEQUENCE [LARGE SCALE GENOMIC DNA]</scope>
    <source>
        <strain evidence="3">cv. 10/8</strain>
        <tissue evidence="2">Leaf</tissue>
    </source>
</reference>
<dbReference type="AlphaFoldDB" id="A0A392NLW2"/>
<feature type="compositionally biased region" description="Basic residues" evidence="1">
    <location>
        <begin position="97"/>
        <end position="107"/>
    </location>
</feature>
<organism evidence="2 3">
    <name type="scientific">Trifolium medium</name>
    <dbReference type="NCBI Taxonomy" id="97028"/>
    <lineage>
        <taxon>Eukaryota</taxon>
        <taxon>Viridiplantae</taxon>
        <taxon>Streptophyta</taxon>
        <taxon>Embryophyta</taxon>
        <taxon>Tracheophyta</taxon>
        <taxon>Spermatophyta</taxon>
        <taxon>Magnoliopsida</taxon>
        <taxon>eudicotyledons</taxon>
        <taxon>Gunneridae</taxon>
        <taxon>Pentapetalae</taxon>
        <taxon>rosids</taxon>
        <taxon>fabids</taxon>
        <taxon>Fabales</taxon>
        <taxon>Fabaceae</taxon>
        <taxon>Papilionoideae</taxon>
        <taxon>50 kb inversion clade</taxon>
        <taxon>NPAAA clade</taxon>
        <taxon>Hologalegina</taxon>
        <taxon>IRL clade</taxon>
        <taxon>Trifolieae</taxon>
        <taxon>Trifolium</taxon>
    </lineage>
</organism>
<dbReference type="Proteomes" id="UP000265520">
    <property type="component" value="Unassembled WGS sequence"/>
</dbReference>
<evidence type="ECO:0000313" key="2">
    <source>
        <dbReference type="EMBL" id="MCI00793.1"/>
    </source>
</evidence>